<evidence type="ECO:0000313" key="1">
    <source>
        <dbReference type="EMBL" id="GBN31663.1"/>
    </source>
</evidence>
<gene>
    <name evidence="1" type="ORF">AVEN_97394_1</name>
</gene>
<evidence type="ECO:0000313" key="2">
    <source>
        <dbReference type="Proteomes" id="UP000499080"/>
    </source>
</evidence>
<organism evidence="1 2">
    <name type="scientific">Araneus ventricosus</name>
    <name type="common">Orbweaver spider</name>
    <name type="synonym">Epeira ventricosa</name>
    <dbReference type="NCBI Taxonomy" id="182803"/>
    <lineage>
        <taxon>Eukaryota</taxon>
        <taxon>Metazoa</taxon>
        <taxon>Ecdysozoa</taxon>
        <taxon>Arthropoda</taxon>
        <taxon>Chelicerata</taxon>
        <taxon>Arachnida</taxon>
        <taxon>Araneae</taxon>
        <taxon>Araneomorphae</taxon>
        <taxon>Entelegynae</taxon>
        <taxon>Araneoidea</taxon>
        <taxon>Araneidae</taxon>
        <taxon>Araneus</taxon>
    </lineage>
</organism>
<dbReference type="EMBL" id="BGPR01008118">
    <property type="protein sequence ID" value="GBN31663.1"/>
    <property type="molecule type" value="Genomic_DNA"/>
</dbReference>
<protein>
    <submittedName>
        <fullName evidence="1">Uncharacterized protein</fullName>
    </submittedName>
</protein>
<proteinExistence type="predicted"/>
<comment type="caution">
    <text evidence="1">The sequence shown here is derived from an EMBL/GenBank/DDBJ whole genome shotgun (WGS) entry which is preliminary data.</text>
</comment>
<accession>A0A4Y2MY79</accession>
<name>A0A4Y2MY79_ARAVE</name>
<reference evidence="1 2" key="1">
    <citation type="journal article" date="2019" name="Sci. Rep.">
        <title>Orb-weaving spider Araneus ventricosus genome elucidates the spidroin gene catalogue.</title>
        <authorList>
            <person name="Kono N."/>
            <person name="Nakamura H."/>
            <person name="Ohtoshi R."/>
            <person name="Moran D.A.P."/>
            <person name="Shinohara A."/>
            <person name="Yoshida Y."/>
            <person name="Fujiwara M."/>
            <person name="Mori M."/>
            <person name="Tomita M."/>
            <person name="Arakawa K."/>
        </authorList>
    </citation>
    <scope>NUCLEOTIDE SEQUENCE [LARGE SCALE GENOMIC DNA]</scope>
</reference>
<dbReference type="Proteomes" id="UP000499080">
    <property type="component" value="Unassembled WGS sequence"/>
</dbReference>
<dbReference type="AlphaFoldDB" id="A0A4Y2MY79"/>
<sequence length="97" mass="10682">MSVDGPRLASPSTNFFTRPAGGRLTHVKFGVNRTHKHGRSSVASGFEPGDLRLICDVSNSWIFLPWDWLASSDIGRRQATHPISDLACQADGKKINY</sequence>
<keyword evidence="2" id="KW-1185">Reference proteome</keyword>